<reference evidence="2" key="1">
    <citation type="submission" date="2020-04" db="EMBL/GenBank/DDBJ databases">
        <authorList>
            <person name="Zhang T."/>
        </authorList>
    </citation>
    <scope>NUCLEOTIDE SEQUENCE</scope>
    <source>
        <strain evidence="2">HKST-UBA01</strain>
    </source>
</reference>
<dbReference type="PRINTS" id="PR00081">
    <property type="entry name" value="GDHRDH"/>
</dbReference>
<dbReference type="InterPro" id="IPR002347">
    <property type="entry name" value="SDR_fam"/>
</dbReference>
<dbReference type="PANTHER" id="PTHR45458">
    <property type="entry name" value="SHORT-CHAIN DEHYDROGENASE/REDUCTASE SDR"/>
    <property type="match status" value="1"/>
</dbReference>
<evidence type="ECO:0000256" key="1">
    <source>
        <dbReference type="RuleBase" id="RU000363"/>
    </source>
</evidence>
<dbReference type="PANTHER" id="PTHR45458:SF1">
    <property type="entry name" value="SHORT CHAIN DEHYDROGENASE"/>
    <property type="match status" value="1"/>
</dbReference>
<reference evidence="2" key="2">
    <citation type="journal article" date="2021" name="Microbiome">
        <title>Successional dynamics and alternative stable states in a saline activated sludge microbial community over 9 years.</title>
        <authorList>
            <person name="Wang Y."/>
            <person name="Ye J."/>
            <person name="Ju F."/>
            <person name="Liu L."/>
            <person name="Boyd J.A."/>
            <person name="Deng Y."/>
            <person name="Parks D.H."/>
            <person name="Jiang X."/>
            <person name="Yin X."/>
            <person name="Woodcroft B.J."/>
            <person name="Tyson G.W."/>
            <person name="Hugenholtz P."/>
            <person name="Polz M.F."/>
            <person name="Zhang T."/>
        </authorList>
    </citation>
    <scope>NUCLEOTIDE SEQUENCE</scope>
    <source>
        <strain evidence="2">HKST-UBA01</strain>
    </source>
</reference>
<dbReference type="AlphaFoldDB" id="A0A955LGG6"/>
<dbReference type="SUPFAM" id="SSF51735">
    <property type="entry name" value="NAD(P)-binding Rossmann-fold domains"/>
    <property type="match status" value="1"/>
</dbReference>
<proteinExistence type="inferred from homology"/>
<protein>
    <submittedName>
        <fullName evidence="2">SDR family NAD(P)-dependent oxidoreductase</fullName>
    </submittedName>
</protein>
<dbReference type="GO" id="GO:0016616">
    <property type="term" value="F:oxidoreductase activity, acting on the CH-OH group of donors, NAD or NADP as acceptor"/>
    <property type="evidence" value="ECO:0007669"/>
    <property type="project" value="TreeGrafter"/>
</dbReference>
<accession>A0A955LGG6</accession>
<name>A0A955LGG6_UNCKA</name>
<dbReference type="EMBL" id="JAGQKX010000040">
    <property type="protein sequence ID" value="MCA9390167.1"/>
    <property type="molecule type" value="Genomic_DNA"/>
</dbReference>
<dbReference type="Gene3D" id="3.40.50.720">
    <property type="entry name" value="NAD(P)-binding Rossmann-like Domain"/>
    <property type="match status" value="1"/>
</dbReference>
<gene>
    <name evidence="2" type="ORF">KC571_02080</name>
</gene>
<organism evidence="2 3">
    <name type="scientific">candidate division WWE3 bacterium</name>
    <dbReference type="NCBI Taxonomy" id="2053526"/>
    <lineage>
        <taxon>Bacteria</taxon>
        <taxon>Katanobacteria</taxon>
    </lineage>
</organism>
<dbReference type="PRINTS" id="PR00080">
    <property type="entry name" value="SDRFAMILY"/>
</dbReference>
<comment type="similarity">
    <text evidence="1">Belongs to the short-chain dehydrogenases/reductases (SDR) family.</text>
</comment>
<dbReference type="InterPro" id="IPR036291">
    <property type="entry name" value="NAD(P)-bd_dom_sf"/>
</dbReference>
<sequence>MNTILITGVSRGIGRATAETFLNNGWLVYGTSTSGSVPFSHDRLTSFQLDLASAESIENFKQQFGETSLDALINNAGIGLDEDSAPPIDLTVLRRDIEVNVFGTIQITEVVHQNINANGKIISISSQMAALNQSFTYGDPSYRISKAALNMFTLNLSKDPRLVDKNISVCSFDPGWVKTDMGGPHAPRKPEEPAQELFDLITQGFETGKFYRGTSVRDW</sequence>
<dbReference type="InterPro" id="IPR052184">
    <property type="entry name" value="SDR_enzymes"/>
</dbReference>
<evidence type="ECO:0000313" key="2">
    <source>
        <dbReference type="EMBL" id="MCA9390167.1"/>
    </source>
</evidence>
<evidence type="ECO:0000313" key="3">
    <source>
        <dbReference type="Proteomes" id="UP000701698"/>
    </source>
</evidence>
<comment type="caution">
    <text evidence="2">The sequence shown here is derived from an EMBL/GenBank/DDBJ whole genome shotgun (WGS) entry which is preliminary data.</text>
</comment>
<dbReference type="Pfam" id="PF00106">
    <property type="entry name" value="adh_short"/>
    <property type="match status" value="1"/>
</dbReference>
<dbReference type="Proteomes" id="UP000701698">
    <property type="component" value="Unassembled WGS sequence"/>
</dbReference>